<dbReference type="InterPro" id="IPR019476">
    <property type="entry name" value="T4SS_TraD_DNA-bd"/>
</dbReference>
<keyword evidence="5 7" id="KW-0472">Membrane</keyword>
<evidence type="ECO:0000256" key="4">
    <source>
        <dbReference type="ARBA" id="ARBA00022989"/>
    </source>
</evidence>
<comment type="caution">
    <text evidence="9">The sequence shown here is derived from an EMBL/GenBank/DDBJ whole genome shotgun (WGS) entry which is preliminary data.</text>
</comment>
<feature type="transmembrane region" description="Helical" evidence="7">
    <location>
        <begin position="53"/>
        <end position="76"/>
    </location>
</feature>
<feature type="domain" description="Type IV secretion system coupling protein TraD DNA-binding" evidence="8">
    <location>
        <begin position="125"/>
        <end position="501"/>
    </location>
</feature>
<accession>A0AAX2RCE8</accession>
<dbReference type="Gene3D" id="3.40.50.300">
    <property type="entry name" value="P-loop containing nucleotide triphosphate hydrolases"/>
    <property type="match status" value="2"/>
</dbReference>
<proteinExistence type="predicted"/>
<dbReference type="RefSeq" id="WP_134257985.1">
    <property type="nucleotide sequence ID" value="NZ_SNSG01000079.1"/>
</dbReference>
<dbReference type="InterPro" id="IPR051539">
    <property type="entry name" value="T4SS-coupling_protein"/>
</dbReference>
<gene>
    <name evidence="9" type="ORF">E3D37_42680</name>
</gene>
<dbReference type="CDD" id="cd01127">
    <property type="entry name" value="TrwB_TraG_TraD_VirD4"/>
    <property type="match status" value="1"/>
</dbReference>
<reference evidence="9 10" key="1">
    <citation type="submission" date="2019-03" db="EMBL/GenBank/DDBJ databases">
        <title>Burkholderia cepacia outbreak.</title>
        <authorList>
            <person name="Farzana R."/>
            <person name="Walsh T.R."/>
        </authorList>
    </citation>
    <scope>NUCLEOTIDE SEQUENCE [LARGE SCALE GENOMIC DNA]</scope>
    <source>
        <strain evidence="10">d13</strain>
    </source>
</reference>
<dbReference type="AlphaFoldDB" id="A0AAX2RCE8"/>
<evidence type="ECO:0000256" key="7">
    <source>
        <dbReference type="SAM" id="Phobius"/>
    </source>
</evidence>
<evidence type="ECO:0000256" key="3">
    <source>
        <dbReference type="ARBA" id="ARBA00022692"/>
    </source>
</evidence>
<dbReference type="PANTHER" id="PTHR37937">
    <property type="entry name" value="CONJUGATIVE TRANSFER: DNA TRANSPORT"/>
    <property type="match status" value="1"/>
</dbReference>
<evidence type="ECO:0000256" key="2">
    <source>
        <dbReference type="ARBA" id="ARBA00022475"/>
    </source>
</evidence>
<dbReference type="InterPro" id="IPR027417">
    <property type="entry name" value="P-loop_NTPase"/>
</dbReference>
<evidence type="ECO:0000313" key="10">
    <source>
        <dbReference type="Proteomes" id="UP000298234"/>
    </source>
</evidence>
<keyword evidence="2" id="KW-1003">Cell membrane</keyword>
<dbReference type="EMBL" id="SNSQ01000097">
    <property type="protein sequence ID" value="TEU32594.1"/>
    <property type="molecule type" value="Genomic_DNA"/>
</dbReference>
<dbReference type="Proteomes" id="UP000298234">
    <property type="component" value="Unassembled WGS sequence"/>
</dbReference>
<organism evidence="9 10">
    <name type="scientific">Burkholderia cepacia</name>
    <name type="common">Pseudomonas cepacia</name>
    <dbReference type="NCBI Taxonomy" id="292"/>
    <lineage>
        <taxon>Bacteria</taxon>
        <taxon>Pseudomonadati</taxon>
        <taxon>Pseudomonadota</taxon>
        <taxon>Betaproteobacteria</taxon>
        <taxon>Burkholderiales</taxon>
        <taxon>Burkholderiaceae</taxon>
        <taxon>Burkholderia</taxon>
        <taxon>Burkholderia cepacia complex</taxon>
    </lineage>
</organism>
<sequence>MQKHEVVMMQWVAAVVSLVLGLLLSFTIAGYPPLPFPAGIVHGAMAAFANPLMLWGLIPGAVLAIALCWACHEYLFSGFEGYRYEKYIRGTKMENRHQLNGRIHQYNNKYRRRAKPPHDYPRPPVSVAGIEFPTDLETQGIILVGSPGTGKSQAIQGLVAAAFDREDRMVVVDPNGTLCSRFYLPGDHIINPYDERCIGWSLFNEVAEGFDFERLARSAIPPQKSGDQEDWAGFARDVLADTMKKMQMNGLRDVDVLTDLLVRRDRRLLQAYLRDTDSAGFFAKDADRATASIIFTLNKYIRPLRRIGDGDFSIREWMSNEDGGNIWITWREDQRVALEPTIPIWLDLVYAMILSEAPTFSRRLWVFKDELASIGRLNSFQGAMQKGRKHGLCDVGGIQGFVQLDQMLGVEGAKDVLDCYRSMLVLGGANAEATERASVMLGKHEVERHPLPVQGGWRTNQRERRHESEQIVIASEISTLPDLQGYLKYGKDWPVTKVKMKVRKFPERVEPFIERSRMEERRLVDERGVEYEIVDDEPEDDVAPADAEAGDGTEAATLGFAHAGAAAATNTPEPPAPGRGA</sequence>
<feature type="compositionally biased region" description="Low complexity" evidence="6">
    <location>
        <begin position="552"/>
        <end position="571"/>
    </location>
</feature>
<dbReference type="SUPFAM" id="SSF52540">
    <property type="entry name" value="P-loop containing nucleoside triphosphate hydrolases"/>
    <property type="match status" value="1"/>
</dbReference>
<evidence type="ECO:0000313" key="9">
    <source>
        <dbReference type="EMBL" id="TEU32594.1"/>
    </source>
</evidence>
<dbReference type="GO" id="GO:0005886">
    <property type="term" value="C:plasma membrane"/>
    <property type="evidence" value="ECO:0007669"/>
    <property type="project" value="UniProtKB-SubCell"/>
</dbReference>
<feature type="compositionally biased region" description="Acidic residues" evidence="6">
    <location>
        <begin position="533"/>
        <end position="551"/>
    </location>
</feature>
<name>A0AAX2RCE8_BURCE</name>
<evidence type="ECO:0000256" key="1">
    <source>
        <dbReference type="ARBA" id="ARBA00004651"/>
    </source>
</evidence>
<dbReference type="PANTHER" id="PTHR37937:SF1">
    <property type="entry name" value="CONJUGATIVE TRANSFER: DNA TRANSPORT"/>
    <property type="match status" value="1"/>
</dbReference>
<keyword evidence="3 7" id="KW-0812">Transmembrane</keyword>
<feature type="region of interest" description="Disordered" evidence="6">
    <location>
        <begin position="533"/>
        <end position="581"/>
    </location>
</feature>
<protein>
    <submittedName>
        <fullName evidence="9">Type VI secretion protein</fullName>
    </submittedName>
</protein>
<evidence type="ECO:0000256" key="6">
    <source>
        <dbReference type="SAM" id="MobiDB-lite"/>
    </source>
</evidence>
<evidence type="ECO:0000256" key="5">
    <source>
        <dbReference type="ARBA" id="ARBA00023136"/>
    </source>
</evidence>
<dbReference type="Pfam" id="PF10412">
    <property type="entry name" value="TrwB_AAD_bind"/>
    <property type="match status" value="1"/>
</dbReference>
<feature type="compositionally biased region" description="Pro residues" evidence="6">
    <location>
        <begin position="572"/>
        <end position="581"/>
    </location>
</feature>
<comment type="subcellular location">
    <subcellularLocation>
        <location evidence="1">Cell membrane</location>
        <topology evidence="1">Multi-pass membrane protein</topology>
    </subcellularLocation>
</comment>
<keyword evidence="4 7" id="KW-1133">Transmembrane helix</keyword>
<evidence type="ECO:0000259" key="8">
    <source>
        <dbReference type="Pfam" id="PF10412"/>
    </source>
</evidence>